<proteinExistence type="predicted"/>
<reference evidence="2" key="1">
    <citation type="submission" date="2021-07" db="EMBL/GenBank/DDBJ databases">
        <authorList>
            <person name="Durling M."/>
        </authorList>
    </citation>
    <scope>NUCLEOTIDE SEQUENCE</scope>
</reference>
<keyword evidence="3" id="KW-1185">Reference proteome</keyword>
<comment type="caution">
    <text evidence="2">The sequence shown here is derived from an EMBL/GenBank/DDBJ whole genome shotgun (WGS) entry which is preliminary data.</text>
</comment>
<feature type="compositionally biased region" description="Basic and acidic residues" evidence="1">
    <location>
        <begin position="23"/>
        <end position="32"/>
    </location>
</feature>
<evidence type="ECO:0000256" key="1">
    <source>
        <dbReference type="SAM" id="MobiDB-lite"/>
    </source>
</evidence>
<feature type="region of interest" description="Disordered" evidence="1">
    <location>
        <begin position="1"/>
        <end position="83"/>
    </location>
</feature>
<dbReference type="EMBL" id="CAJVRM010000127">
    <property type="protein sequence ID" value="CAG8975150.1"/>
    <property type="molecule type" value="Genomic_DNA"/>
</dbReference>
<accession>A0A9N9Q0M7</accession>
<protein>
    <submittedName>
        <fullName evidence="2">Uncharacterized protein</fullName>
    </submittedName>
</protein>
<dbReference type="Proteomes" id="UP000701801">
    <property type="component" value="Unassembled WGS sequence"/>
</dbReference>
<dbReference type="AlphaFoldDB" id="A0A9N9Q0M7"/>
<evidence type="ECO:0000313" key="2">
    <source>
        <dbReference type="EMBL" id="CAG8975150.1"/>
    </source>
</evidence>
<name>A0A9N9Q0M7_9HELO</name>
<sequence>MAPKNTRSPYREKMPEAPAAQKNPDKLDRWRFDMNPSRSPPTIDETLAQAALPSTTTAHHSDTIHPTHAMSPPPSKPAKNRGYALKHTLGRAEPQRPLTPPIKHMPEGPLCRSRFLQYFFS</sequence>
<organism evidence="2 3">
    <name type="scientific">Hymenoscyphus albidus</name>
    <dbReference type="NCBI Taxonomy" id="595503"/>
    <lineage>
        <taxon>Eukaryota</taxon>
        <taxon>Fungi</taxon>
        <taxon>Dikarya</taxon>
        <taxon>Ascomycota</taxon>
        <taxon>Pezizomycotina</taxon>
        <taxon>Leotiomycetes</taxon>
        <taxon>Helotiales</taxon>
        <taxon>Helotiaceae</taxon>
        <taxon>Hymenoscyphus</taxon>
    </lineage>
</organism>
<gene>
    <name evidence="2" type="ORF">HYALB_00004449</name>
</gene>
<evidence type="ECO:0000313" key="3">
    <source>
        <dbReference type="Proteomes" id="UP000701801"/>
    </source>
</evidence>